<evidence type="ECO:0000256" key="2">
    <source>
        <dbReference type="ARBA" id="ARBA00006948"/>
    </source>
</evidence>
<feature type="transmembrane region" description="Helical" evidence="7">
    <location>
        <begin position="244"/>
        <end position="262"/>
    </location>
</feature>
<dbReference type="Proteomes" id="UP000825935">
    <property type="component" value="Chromosome 2"/>
</dbReference>
<protein>
    <submittedName>
        <fullName evidence="8">Uncharacterized protein</fullName>
    </submittedName>
</protein>
<feature type="transmembrane region" description="Helical" evidence="7">
    <location>
        <begin position="154"/>
        <end position="173"/>
    </location>
</feature>
<dbReference type="EMBL" id="CM035407">
    <property type="protein sequence ID" value="KAH7444958.1"/>
    <property type="molecule type" value="Genomic_DNA"/>
</dbReference>
<evidence type="ECO:0000256" key="6">
    <source>
        <dbReference type="SAM" id="MobiDB-lite"/>
    </source>
</evidence>
<gene>
    <name evidence="8" type="ORF">KP509_02G099600</name>
</gene>
<feature type="transmembrane region" description="Helical" evidence="7">
    <location>
        <begin position="55"/>
        <end position="76"/>
    </location>
</feature>
<feature type="transmembrane region" description="Helical" evidence="7">
    <location>
        <begin position="97"/>
        <end position="118"/>
    </location>
</feature>
<dbReference type="OMA" id="FWPDSVL"/>
<evidence type="ECO:0000256" key="5">
    <source>
        <dbReference type="ARBA" id="ARBA00023136"/>
    </source>
</evidence>
<dbReference type="GO" id="GO:0016020">
    <property type="term" value="C:membrane"/>
    <property type="evidence" value="ECO:0007669"/>
    <property type="project" value="UniProtKB-SubCell"/>
</dbReference>
<dbReference type="EMBL" id="CM035407">
    <property type="protein sequence ID" value="KAH7444959.1"/>
    <property type="molecule type" value="Genomic_DNA"/>
</dbReference>
<evidence type="ECO:0000313" key="9">
    <source>
        <dbReference type="Proteomes" id="UP000825935"/>
    </source>
</evidence>
<feature type="region of interest" description="Disordered" evidence="6">
    <location>
        <begin position="287"/>
        <end position="332"/>
    </location>
</feature>
<keyword evidence="5 7" id="KW-0472">Membrane</keyword>
<dbReference type="AlphaFoldDB" id="A0A8T2VD34"/>
<proteinExistence type="inferred from homology"/>
<sequence>MGLLGMIASGCGFAFIGLWQAWIALRGRSSAQPSLYSSRSPIPDVGYNRQSPFFSSAQLISIAALSFLHIVSGLVASHEGVALADGIATAVPLERSGVALVFFIFSISNLLCMHTSFLPLPLEVSYLIGLVAFAQELLLFHLRRPDAGLEARYCTLLQVPITASIMALIAMIASPMSVLPPLSLAASLFLQGTWLIQMGLSFFTSIYMPKGCALQMRGEGDYVIKCLGNDMALMHGNAVATLQFNCHMALLLILLLPMYSFLRRRCGPPNVYDLNYEMVSVVEPRIGEKHSSSPVEPPASAFSLESEEYEDGENLKPEQQHQDANGLHRVIN</sequence>
<accession>A0A8T2VD34</accession>
<dbReference type="PANTHER" id="PTHR46285:SF7">
    <property type="entry name" value="OS06G0238900 PROTEIN"/>
    <property type="match status" value="1"/>
</dbReference>
<name>A0A8T2VD34_CERRI</name>
<comment type="caution">
    <text evidence="8">The sequence shown here is derived from an EMBL/GenBank/DDBJ whole genome shotgun (WGS) entry which is preliminary data.</text>
</comment>
<dbReference type="Pfam" id="PF04819">
    <property type="entry name" value="DUF716"/>
    <property type="match status" value="1"/>
</dbReference>
<dbReference type="OrthoDB" id="551896at2759"/>
<keyword evidence="3 7" id="KW-0812">Transmembrane</keyword>
<dbReference type="PANTHER" id="PTHR46285">
    <property type="entry name" value="PROTEINASE INHIBITOR I4, SERPIN (DUF716)-RELATED"/>
    <property type="match status" value="1"/>
</dbReference>
<evidence type="ECO:0000256" key="7">
    <source>
        <dbReference type="SAM" id="Phobius"/>
    </source>
</evidence>
<keyword evidence="4 7" id="KW-1133">Transmembrane helix</keyword>
<feature type="transmembrane region" description="Helical" evidence="7">
    <location>
        <begin position="124"/>
        <end position="142"/>
    </location>
</feature>
<evidence type="ECO:0000256" key="4">
    <source>
        <dbReference type="ARBA" id="ARBA00022989"/>
    </source>
</evidence>
<feature type="transmembrane region" description="Helical" evidence="7">
    <location>
        <begin position="185"/>
        <end position="207"/>
    </location>
</feature>
<organism evidence="8 9">
    <name type="scientific">Ceratopteris richardii</name>
    <name type="common">Triangle waterfern</name>
    <dbReference type="NCBI Taxonomy" id="49495"/>
    <lineage>
        <taxon>Eukaryota</taxon>
        <taxon>Viridiplantae</taxon>
        <taxon>Streptophyta</taxon>
        <taxon>Embryophyta</taxon>
        <taxon>Tracheophyta</taxon>
        <taxon>Polypodiopsida</taxon>
        <taxon>Polypodiidae</taxon>
        <taxon>Polypodiales</taxon>
        <taxon>Pteridineae</taxon>
        <taxon>Pteridaceae</taxon>
        <taxon>Parkerioideae</taxon>
        <taxon>Ceratopteris</taxon>
    </lineage>
</organism>
<evidence type="ECO:0000256" key="1">
    <source>
        <dbReference type="ARBA" id="ARBA00004141"/>
    </source>
</evidence>
<comment type="similarity">
    <text evidence="2">Belongs to the TMEM45 family.</text>
</comment>
<dbReference type="InterPro" id="IPR006904">
    <property type="entry name" value="DUF716"/>
</dbReference>
<evidence type="ECO:0000256" key="3">
    <source>
        <dbReference type="ARBA" id="ARBA00022692"/>
    </source>
</evidence>
<comment type="subcellular location">
    <subcellularLocation>
        <location evidence="1">Membrane</location>
        <topology evidence="1">Multi-pass membrane protein</topology>
    </subcellularLocation>
</comment>
<evidence type="ECO:0000313" key="8">
    <source>
        <dbReference type="EMBL" id="KAH7444958.1"/>
    </source>
</evidence>
<reference evidence="8" key="1">
    <citation type="submission" date="2021-08" db="EMBL/GenBank/DDBJ databases">
        <title>WGS assembly of Ceratopteris richardii.</title>
        <authorList>
            <person name="Marchant D.B."/>
            <person name="Chen G."/>
            <person name="Jenkins J."/>
            <person name="Shu S."/>
            <person name="Leebens-Mack J."/>
            <person name="Grimwood J."/>
            <person name="Schmutz J."/>
            <person name="Soltis P."/>
            <person name="Soltis D."/>
            <person name="Chen Z.-H."/>
        </authorList>
    </citation>
    <scope>NUCLEOTIDE SEQUENCE</scope>
    <source>
        <strain evidence="8">Whitten #5841</strain>
        <tissue evidence="8">Leaf</tissue>
    </source>
</reference>
<keyword evidence="9" id="KW-1185">Reference proteome</keyword>